<dbReference type="GO" id="GO:0006633">
    <property type="term" value="P:fatty acid biosynthetic process"/>
    <property type="evidence" value="ECO:0007669"/>
    <property type="project" value="UniProtKB-KW"/>
</dbReference>
<comment type="cofactor">
    <cofactor evidence="1">
        <name>Fe(2+)</name>
        <dbReference type="ChEBI" id="CHEBI:29033"/>
    </cofactor>
</comment>
<dbReference type="EMBL" id="ASSJ01000048">
    <property type="protein sequence ID" value="ERN41515.1"/>
    <property type="molecule type" value="Genomic_DNA"/>
</dbReference>
<proteinExistence type="inferred from homology"/>
<keyword evidence="10" id="KW-0443">Lipid metabolism</keyword>
<gene>
    <name evidence="15" type="ORF">KR51_00018730</name>
</gene>
<comment type="similarity">
    <text evidence="3">Belongs to the fatty acid desaturase type 2 family.</text>
</comment>
<keyword evidence="11 13" id="KW-0472">Membrane</keyword>
<evidence type="ECO:0000256" key="1">
    <source>
        <dbReference type="ARBA" id="ARBA00001954"/>
    </source>
</evidence>
<organism evidence="15 16">
    <name type="scientific">Rubidibacter lacunae KORDI 51-2</name>
    <dbReference type="NCBI Taxonomy" id="582515"/>
    <lineage>
        <taxon>Bacteria</taxon>
        <taxon>Bacillati</taxon>
        <taxon>Cyanobacteriota</taxon>
        <taxon>Cyanophyceae</taxon>
        <taxon>Oscillatoriophycideae</taxon>
        <taxon>Chroococcales</taxon>
        <taxon>Aphanothecaceae</taxon>
        <taxon>Rubidibacter</taxon>
    </lineage>
</organism>
<feature type="domain" description="Fatty acid desaturase" evidence="14">
    <location>
        <begin position="5"/>
        <end position="211"/>
    </location>
</feature>
<dbReference type="InParanoid" id="U5DP85"/>
<dbReference type="CDD" id="cd03505">
    <property type="entry name" value="Delta9-FADS-like"/>
    <property type="match status" value="1"/>
</dbReference>
<comment type="subcellular location">
    <subcellularLocation>
        <location evidence="2">Membrane</location>
        <topology evidence="2">Multi-pass membrane protein</topology>
    </subcellularLocation>
</comment>
<dbReference type="AlphaFoldDB" id="U5DP85"/>
<evidence type="ECO:0000256" key="8">
    <source>
        <dbReference type="ARBA" id="ARBA00023002"/>
    </source>
</evidence>
<evidence type="ECO:0000256" key="10">
    <source>
        <dbReference type="ARBA" id="ARBA00023098"/>
    </source>
</evidence>
<keyword evidence="16" id="KW-1185">Reference proteome</keyword>
<evidence type="ECO:0000256" key="4">
    <source>
        <dbReference type="ARBA" id="ARBA00022516"/>
    </source>
</evidence>
<dbReference type="PRINTS" id="PR00075">
    <property type="entry name" value="FACDDSATRASE"/>
</dbReference>
<keyword evidence="6" id="KW-0276">Fatty acid metabolism</keyword>
<dbReference type="GO" id="GO:0004768">
    <property type="term" value="F:stearoyl-CoA 9-desaturase activity"/>
    <property type="evidence" value="ECO:0007669"/>
    <property type="project" value="UniProtKB-EC"/>
</dbReference>
<sequence>MCGSIGICLGYHRLLTHRSLRVPKWLERTLVTIGALALQGGPILWVSAHRRHHAHTEDLERDPHSSARGFWWSHMFWMFYQRPEIFDYVLYKRHARDVDRDPYYRLLDRNVSSIILQVLLGLMLLGLGGWSFVIYGVFLRTVVLWHSTWLINSATHMVGYRNFDDDNDARNVWWAALLTYGEGWHNNHHANPNVAKAGLRWWEIDMTWWAIQVLGSLGLTEKVVKLTSPRTTP</sequence>
<accession>U5DP85</accession>
<evidence type="ECO:0000259" key="14">
    <source>
        <dbReference type="Pfam" id="PF00487"/>
    </source>
</evidence>
<keyword evidence="8 15" id="KW-0560">Oxidoreductase</keyword>
<dbReference type="GO" id="GO:0016020">
    <property type="term" value="C:membrane"/>
    <property type="evidence" value="ECO:0007669"/>
    <property type="project" value="UniProtKB-SubCell"/>
</dbReference>
<dbReference type="eggNOG" id="COG1398">
    <property type="taxonomic scope" value="Bacteria"/>
</dbReference>
<comment type="caution">
    <text evidence="15">The sequence shown here is derived from an EMBL/GenBank/DDBJ whole genome shotgun (WGS) entry which is preliminary data.</text>
</comment>
<keyword evidence="5 13" id="KW-0812">Transmembrane</keyword>
<keyword evidence="12" id="KW-0275">Fatty acid biosynthesis</keyword>
<evidence type="ECO:0000256" key="5">
    <source>
        <dbReference type="ARBA" id="ARBA00022692"/>
    </source>
</evidence>
<dbReference type="Pfam" id="PF00487">
    <property type="entry name" value="FA_desaturase"/>
    <property type="match status" value="1"/>
</dbReference>
<dbReference type="InterPro" id="IPR005804">
    <property type="entry name" value="FA_desaturase_dom"/>
</dbReference>
<reference evidence="15 16" key="1">
    <citation type="submission" date="2013-05" db="EMBL/GenBank/DDBJ databases">
        <title>Draft genome sequence of Rubidibacter lacunae KORDI 51-2.</title>
        <authorList>
            <person name="Choi D.H."/>
            <person name="Noh J.H."/>
            <person name="Kwon K.-K."/>
            <person name="Lee J.-H."/>
            <person name="Ryu J.-Y."/>
        </authorList>
    </citation>
    <scope>NUCLEOTIDE SEQUENCE [LARGE SCALE GENOMIC DNA]</scope>
    <source>
        <strain evidence="15 16">KORDI 51-2</strain>
    </source>
</reference>
<evidence type="ECO:0000256" key="3">
    <source>
        <dbReference type="ARBA" id="ARBA00008749"/>
    </source>
</evidence>
<dbReference type="InterPro" id="IPR015876">
    <property type="entry name" value="Acyl-CoA_DS"/>
</dbReference>
<evidence type="ECO:0000256" key="11">
    <source>
        <dbReference type="ARBA" id="ARBA00023136"/>
    </source>
</evidence>
<dbReference type="EC" id="1.14.19.1" evidence="15"/>
<keyword evidence="7 13" id="KW-1133">Transmembrane helix</keyword>
<evidence type="ECO:0000256" key="12">
    <source>
        <dbReference type="ARBA" id="ARBA00023160"/>
    </source>
</evidence>
<keyword evidence="9" id="KW-0408">Iron</keyword>
<dbReference type="PATRIC" id="fig|582515.4.peg.2114"/>
<dbReference type="RefSeq" id="WP_022606760.1">
    <property type="nucleotide sequence ID" value="NZ_ASSJ01000048.1"/>
</dbReference>
<dbReference type="Proteomes" id="UP000016960">
    <property type="component" value="Unassembled WGS sequence"/>
</dbReference>
<dbReference type="PANTHER" id="PTHR11351:SF31">
    <property type="entry name" value="DESATURASE 1, ISOFORM A-RELATED"/>
    <property type="match status" value="1"/>
</dbReference>
<keyword evidence="4" id="KW-0444">Lipid biosynthesis</keyword>
<protein>
    <submittedName>
        <fullName evidence="15">Fatty-acid desaturase</fullName>
        <ecNumber evidence="15">1.14.19.1</ecNumber>
    </submittedName>
</protein>
<evidence type="ECO:0000256" key="13">
    <source>
        <dbReference type="SAM" id="Phobius"/>
    </source>
</evidence>
<evidence type="ECO:0000256" key="2">
    <source>
        <dbReference type="ARBA" id="ARBA00004141"/>
    </source>
</evidence>
<evidence type="ECO:0000256" key="6">
    <source>
        <dbReference type="ARBA" id="ARBA00022832"/>
    </source>
</evidence>
<evidence type="ECO:0000313" key="15">
    <source>
        <dbReference type="EMBL" id="ERN41515.1"/>
    </source>
</evidence>
<evidence type="ECO:0000256" key="9">
    <source>
        <dbReference type="ARBA" id="ARBA00023004"/>
    </source>
</evidence>
<dbReference type="STRING" id="582515.KR51_00018730"/>
<evidence type="ECO:0000313" key="16">
    <source>
        <dbReference type="Proteomes" id="UP000016960"/>
    </source>
</evidence>
<feature type="transmembrane region" description="Helical" evidence="13">
    <location>
        <begin position="114"/>
        <end position="138"/>
    </location>
</feature>
<evidence type="ECO:0000256" key="7">
    <source>
        <dbReference type="ARBA" id="ARBA00022989"/>
    </source>
</evidence>
<name>U5DP85_9CHRO</name>
<dbReference type="PANTHER" id="PTHR11351">
    <property type="entry name" value="ACYL-COA DESATURASE"/>
    <property type="match status" value="1"/>
</dbReference>